<sequence>MNNKFKKILIIGLITATLTPSLVFAKELKPLNFYQREGVKINEIIEKDRQSLNKPTQIQPFKVTNLGEFYKFDRNDPSLINVTSQEIGSQKYVRDDMKNDMIIYNGSRLYNPKFTIAGVSQGYMNIKMPNIVFLEDMGATSSDAAYFEPIYVEFENGEKADIIVNTLLDSVAQTKDKKTEINNRTIKRIVFRNTRNCFERLILDVNIKTPKKIADNIQSASFVTGEQMNKDGTIEIPQ</sequence>
<organism evidence="1 2">
    <name type="scientific">Peptoniphilus porci</name>
    <dbReference type="NCBI Taxonomy" id="2652280"/>
    <lineage>
        <taxon>Bacteria</taxon>
        <taxon>Bacillati</taxon>
        <taxon>Bacillota</taxon>
        <taxon>Tissierellia</taxon>
        <taxon>Tissierellales</taxon>
        <taxon>Peptoniphilaceae</taxon>
        <taxon>Peptoniphilus</taxon>
    </lineage>
</organism>
<gene>
    <name evidence="1" type="ORF">BIV18_09710</name>
</gene>
<evidence type="ECO:0000313" key="1">
    <source>
        <dbReference type="EMBL" id="OLR61620.1"/>
    </source>
</evidence>
<name>A0A1U7LX17_9FIRM</name>
<dbReference type="Proteomes" id="UP000187166">
    <property type="component" value="Unassembled WGS sequence"/>
</dbReference>
<dbReference type="AlphaFoldDB" id="A0A1U7LX17"/>
<dbReference type="EMBL" id="MJIH01000008">
    <property type="protein sequence ID" value="OLR61620.1"/>
    <property type="molecule type" value="Genomic_DNA"/>
</dbReference>
<comment type="caution">
    <text evidence="1">The sequence shown here is derived from an EMBL/GenBank/DDBJ whole genome shotgun (WGS) entry which is preliminary data.</text>
</comment>
<evidence type="ECO:0000313" key="2">
    <source>
        <dbReference type="Proteomes" id="UP000187166"/>
    </source>
</evidence>
<keyword evidence="2" id="KW-1185">Reference proteome</keyword>
<reference evidence="1 2" key="1">
    <citation type="journal article" date="2016" name="Appl. Environ. Microbiol.">
        <title>Function and Phylogeny of Bacterial Butyryl Coenzyme A:Acetate Transferases and Their Diversity in the Proximal Colon of Swine.</title>
        <authorList>
            <person name="Trachsel J."/>
            <person name="Bayles D.O."/>
            <person name="Looft T."/>
            <person name="Levine U.Y."/>
            <person name="Allen H.K."/>
        </authorList>
    </citation>
    <scope>NUCLEOTIDE SEQUENCE [LARGE SCALE GENOMIC DNA]</scope>
    <source>
        <strain evidence="1 2">35-6-1</strain>
    </source>
</reference>
<protein>
    <submittedName>
        <fullName evidence="1">Uncharacterized protein</fullName>
    </submittedName>
</protein>
<proteinExistence type="predicted"/>
<accession>A0A1U7LX17</accession>